<dbReference type="PANTHER" id="PTHR37534">
    <property type="entry name" value="TRANSCRIPTIONAL ACTIVATOR PROTEIN UGA3"/>
    <property type="match status" value="1"/>
</dbReference>
<dbReference type="PANTHER" id="PTHR37534:SF20">
    <property type="entry name" value="PRO1A C6 ZINK-FINGER PROTEIN"/>
    <property type="match status" value="1"/>
</dbReference>
<dbReference type="SUPFAM" id="SSF57701">
    <property type="entry name" value="Zn2/Cys6 DNA-binding domain"/>
    <property type="match status" value="1"/>
</dbReference>
<dbReference type="EMBL" id="JAQQWI010000016">
    <property type="protein sequence ID" value="KAK8008335.1"/>
    <property type="molecule type" value="Genomic_DNA"/>
</dbReference>
<comment type="subcellular location">
    <subcellularLocation>
        <location evidence="1">Nucleus</location>
    </subcellularLocation>
</comment>
<evidence type="ECO:0000259" key="3">
    <source>
        <dbReference type="PROSITE" id="PS50048"/>
    </source>
</evidence>
<proteinExistence type="predicted"/>
<name>A0ABR1RCW5_9PEZI</name>
<dbReference type="InterPro" id="IPR001138">
    <property type="entry name" value="Zn2Cys6_DnaBD"/>
</dbReference>
<keyword evidence="2" id="KW-0539">Nucleus</keyword>
<gene>
    <name evidence="4" type="ORF">PG991_010886</name>
</gene>
<accession>A0ABR1RCW5</accession>
<feature type="domain" description="Zn(2)-C6 fungal-type" evidence="3">
    <location>
        <begin position="10"/>
        <end position="40"/>
    </location>
</feature>
<reference evidence="4 5" key="1">
    <citation type="submission" date="2023-01" db="EMBL/GenBank/DDBJ databases">
        <title>Analysis of 21 Apiospora genomes using comparative genomics revels a genus with tremendous synthesis potential of carbohydrate active enzymes and secondary metabolites.</title>
        <authorList>
            <person name="Sorensen T."/>
        </authorList>
    </citation>
    <scope>NUCLEOTIDE SEQUENCE [LARGE SCALE GENOMIC DNA]</scope>
    <source>
        <strain evidence="4 5">CBS 20057</strain>
    </source>
</reference>
<dbReference type="Pfam" id="PF00172">
    <property type="entry name" value="Zn_clus"/>
    <property type="match status" value="1"/>
</dbReference>
<protein>
    <submittedName>
        <fullName evidence="4">C6 transcription factor</fullName>
    </submittedName>
</protein>
<dbReference type="PROSITE" id="PS50048">
    <property type="entry name" value="ZN2_CY6_FUNGAL_2"/>
    <property type="match status" value="1"/>
</dbReference>
<dbReference type="Proteomes" id="UP001396898">
    <property type="component" value="Unassembled WGS sequence"/>
</dbReference>
<dbReference type="CDD" id="cd00067">
    <property type="entry name" value="GAL4"/>
    <property type="match status" value="1"/>
</dbReference>
<evidence type="ECO:0000313" key="4">
    <source>
        <dbReference type="EMBL" id="KAK8008335.1"/>
    </source>
</evidence>
<dbReference type="Pfam" id="PF11951">
    <property type="entry name" value="Fungal_trans_2"/>
    <property type="match status" value="1"/>
</dbReference>
<sequence length="627" mass="68664">MPLGRKQGAGCWTCRLRRKRCDSVRPVCGSCRGLDIPCHTGGESRPAWMDGGDGQQRMARMIKQTIKRNALLRKERRLGGHENRGMVVTTASDFQGPTDGVRESGPPATIRTGISVIPAPGLGNSESNVGNNLLPPSISSSVKPESPFAKATSASRAAATDNGCSSGLCRSIFASSYVESVTATLDFVWPFIFPFYRPLFTDIGIMGRQWLLSRLHQDEFTFHVYQSMCEYLLSLIARNDSQELECDCKALVWERLVEKTNLASRGIKDTVAAFWQQGANGPLSEKTRIMGSIAQLLFVELTVRRDFDWATHLTPALTIFDGIFKHHGVQHSGPSLAAVLDELAPASSPTPIPEQPGRKTVSTTEDQSAFVFHSALLLFYDIVASTALGNAPVLQSYHCTLLSIPSEERFPVRLESLVGCQNWALVAIGRISTLCAWKRDAKQSGNFSVFKFVNLARPISEALEDGLASLDNETQPQSRASTSSRRKGYYRRHDRAVDGTPLETVTRIWAHAAKLYLSVTLSGWQPGCDEVQHSVTEVLRLLRTIESPAQLQSLTWPMCVAGCLALPDQDQDFRAIVEDIGALAEFGTMLSALRIVEAVWGARGAVDRDSWDVASALNILGSPSLLV</sequence>
<organism evidence="4 5">
    <name type="scientific">Apiospora marii</name>
    <dbReference type="NCBI Taxonomy" id="335849"/>
    <lineage>
        <taxon>Eukaryota</taxon>
        <taxon>Fungi</taxon>
        <taxon>Dikarya</taxon>
        <taxon>Ascomycota</taxon>
        <taxon>Pezizomycotina</taxon>
        <taxon>Sordariomycetes</taxon>
        <taxon>Xylariomycetidae</taxon>
        <taxon>Amphisphaeriales</taxon>
        <taxon>Apiosporaceae</taxon>
        <taxon>Apiospora</taxon>
    </lineage>
</organism>
<comment type="caution">
    <text evidence="4">The sequence shown here is derived from an EMBL/GenBank/DDBJ whole genome shotgun (WGS) entry which is preliminary data.</text>
</comment>
<evidence type="ECO:0000313" key="5">
    <source>
        <dbReference type="Proteomes" id="UP001396898"/>
    </source>
</evidence>
<keyword evidence="5" id="KW-1185">Reference proteome</keyword>
<dbReference type="Gene3D" id="4.10.240.10">
    <property type="entry name" value="Zn(2)-C6 fungal-type DNA-binding domain"/>
    <property type="match status" value="1"/>
</dbReference>
<dbReference type="InterPro" id="IPR021858">
    <property type="entry name" value="Fun_TF"/>
</dbReference>
<dbReference type="SMART" id="SM00066">
    <property type="entry name" value="GAL4"/>
    <property type="match status" value="1"/>
</dbReference>
<evidence type="ECO:0000256" key="1">
    <source>
        <dbReference type="ARBA" id="ARBA00004123"/>
    </source>
</evidence>
<dbReference type="PROSITE" id="PS00463">
    <property type="entry name" value="ZN2_CY6_FUNGAL_1"/>
    <property type="match status" value="1"/>
</dbReference>
<evidence type="ECO:0000256" key="2">
    <source>
        <dbReference type="ARBA" id="ARBA00023242"/>
    </source>
</evidence>
<dbReference type="InterPro" id="IPR036864">
    <property type="entry name" value="Zn2-C6_fun-type_DNA-bd_sf"/>
</dbReference>